<comment type="caution">
    <text evidence="2">The sequence shown here is derived from an EMBL/GenBank/DDBJ whole genome shotgun (WGS) entry which is preliminary data.</text>
</comment>
<gene>
    <name evidence="2" type="ORF">HJG44_21640</name>
</gene>
<name>A0A849IEU7_9HYPH</name>
<organism evidence="2 3">
    <name type="scientific">Enterovirga aerilata</name>
    <dbReference type="NCBI Taxonomy" id="2730920"/>
    <lineage>
        <taxon>Bacteria</taxon>
        <taxon>Pseudomonadati</taxon>
        <taxon>Pseudomonadota</taxon>
        <taxon>Alphaproteobacteria</taxon>
        <taxon>Hyphomicrobiales</taxon>
        <taxon>Methylobacteriaceae</taxon>
        <taxon>Enterovirga</taxon>
    </lineage>
</organism>
<dbReference type="EMBL" id="JABEPP010000007">
    <property type="protein sequence ID" value="NNM74969.1"/>
    <property type="molecule type" value="Genomic_DNA"/>
</dbReference>
<evidence type="ECO:0000313" key="2">
    <source>
        <dbReference type="EMBL" id="NNM74969.1"/>
    </source>
</evidence>
<sequence>MTAALARLTTPTNDFTIAEFREKARAEGWPFWRGVAVGFCAAFPLAYMAFGGENIFFAL</sequence>
<keyword evidence="1" id="KW-0812">Transmembrane</keyword>
<keyword evidence="1" id="KW-0472">Membrane</keyword>
<accession>A0A849IEU7</accession>
<dbReference type="AlphaFoldDB" id="A0A849IEU7"/>
<feature type="transmembrane region" description="Helical" evidence="1">
    <location>
        <begin position="31"/>
        <end position="50"/>
    </location>
</feature>
<evidence type="ECO:0000256" key="1">
    <source>
        <dbReference type="SAM" id="Phobius"/>
    </source>
</evidence>
<proteinExistence type="predicted"/>
<keyword evidence="1" id="KW-1133">Transmembrane helix</keyword>
<keyword evidence="3" id="KW-1185">Reference proteome</keyword>
<dbReference type="RefSeq" id="WP_171220480.1">
    <property type="nucleotide sequence ID" value="NZ_JABEPP010000007.1"/>
</dbReference>
<dbReference type="Proteomes" id="UP000564885">
    <property type="component" value="Unassembled WGS sequence"/>
</dbReference>
<reference evidence="2 3" key="1">
    <citation type="submission" date="2020-04" db="EMBL/GenBank/DDBJ databases">
        <title>Enterovirga sp. isolate from soil.</title>
        <authorList>
            <person name="Chea S."/>
            <person name="Kim D.-U."/>
        </authorList>
    </citation>
    <scope>NUCLEOTIDE SEQUENCE [LARGE SCALE GENOMIC DNA]</scope>
    <source>
        <strain evidence="2 3">DB1703</strain>
    </source>
</reference>
<protein>
    <submittedName>
        <fullName evidence="2">Uncharacterized protein</fullName>
    </submittedName>
</protein>
<evidence type="ECO:0000313" key="3">
    <source>
        <dbReference type="Proteomes" id="UP000564885"/>
    </source>
</evidence>